<reference evidence="1 2" key="1">
    <citation type="journal article" date="2021" name="Nat. Plants">
        <title>The Taxus genome provides insights into paclitaxel biosynthesis.</title>
        <authorList>
            <person name="Xiong X."/>
            <person name="Gou J."/>
            <person name="Liao Q."/>
            <person name="Li Y."/>
            <person name="Zhou Q."/>
            <person name="Bi G."/>
            <person name="Li C."/>
            <person name="Du R."/>
            <person name="Wang X."/>
            <person name="Sun T."/>
            <person name="Guo L."/>
            <person name="Liang H."/>
            <person name="Lu P."/>
            <person name="Wu Y."/>
            <person name="Zhang Z."/>
            <person name="Ro D.K."/>
            <person name="Shang Y."/>
            <person name="Huang S."/>
            <person name="Yan J."/>
        </authorList>
    </citation>
    <scope>NUCLEOTIDE SEQUENCE [LARGE SCALE GENOMIC DNA]</scope>
    <source>
        <strain evidence="1">Ta-2019</strain>
    </source>
</reference>
<keyword evidence="2" id="KW-1185">Reference proteome</keyword>
<evidence type="ECO:0000313" key="2">
    <source>
        <dbReference type="Proteomes" id="UP000824469"/>
    </source>
</evidence>
<protein>
    <submittedName>
        <fullName evidence="1">Uncharacterized protein</fullName>
    </submittedName>
</protein>
<dbReference type="EMBL" id="JAHRHJ020000001">
    <property type="protein sequence ID" value="KAH9332048.1"/>
    <property type="molecule type" value="Genomic_DNA"/>
</dbReference>
<feature type="non-terminal residue" evidence="1">
    <location>
        <position position="50"/>
    </location>
</feature>
<comment type="caution">
    <text evidence="1">The sequence shown here is derived from an EMBL/GenBank/DDBJ whole genome shotgun (WGS) entry which is preliminary data.</text>
</comment>
<accession>A0AA38GZ65</accession>
<proteinExistence type="predicted"/>
<gene>
    <name evidence="1" type="ORF">KI387_004156</name>
</gene>
<feature type="non-terminal residue" evidence="1">
    <location>
        <position position="1"/>
    </location>
</feature>
<dbReference type="Proteomes" id="UP000824469">
    <property type="component" value="Unassembled WGS sequence"/>
</dbReference>
<evidence type="ECO:0000313" key="1">
    <source>
        <dbReference type="EMBL" id="KAH9332048.1"/>
    </source>
</evidence>
<organism evidence="1 2">
    <name type="scientific">Taxus chinensis</name>
    <name type="common">Chinese yew</name>
    <name type="synonym">Taxus wallichiana var. chinensis</name>
    <dbReference type="NCBI Taxonomy" id="29808"/>
    <lineage>
        <taxon>Eukaryota</taxon>
        <taxon>Viridiplantae</taxon>
        <taxon>Streptophyta</taxon>
        <taxon>Embryophyta</taxon>
        <taxon>Tracheophyta</taxon>
        <taxon>Spermatophyta</taxon>
        <taxon>Pinopsida</taxon>
        <taxon>Pinidae</taxon>
        <taxon>Conifers II</taxon>
        <taxon>Cupressales</taxon>
        <taxon>Taxaceae</taxon>
        <taxon>Taxus</taxon>
    </lineage>
</organism>
<name>A0AA38GZ65_TAXCH</name>
<sequence length="50" mass="5281">LTDPNPSPMAQMINDSGLGFTAGFPISVQCADTILTCGAHFNPDTRELTN</sequence>
<dbReference type="AlphaFoldDB" id="A0AA38GZ65"/>